<dbReference type="InterPro" id="IPR044911">
    <property type="entry name" value="V-type_ATPase_csu/dsu_dom_3"/>
</dbReference>
<reference evidence="6" key="1">
    <citation type="submission" date="2023-06" db="EMBL/GenBank/DDBJ databases">
        <authorList>
            <person name="Kurt Z."/>
        </authorList>
    </citation>
    <scope>NUCLEOTIDE SEQUENCE</scope>
</reference>
<evidence type="ECO:0000313" key="7">
    <source>
        <dbReference type="EMBL" id="CAI9942944.1"/>
    </source>
</evidence>
<evidence type="ECO:0000256" key="2">
    <source>
        <dbReference type="ARBA" id="ARBA00022448"/>
    </source>
</evidence>
<evidence type="ECO:0000256" key="1">
    <source>
        <dbReference type="ARBA" id="ARBA00006709"/>
    </source>
</evidence>
<proteinExistence type="inferred from homology"/>
<evidence type="ECO:0000313" key="9">
    <source>
        <dbReference type="EMBL" id="CAL6014421.1"/>
    </source>
</evidence>
<evidence type="ECO:0000313" key="6">
    <source>
        <dbReference type="EMBL" id="CAI9938751.1"/>
    </source>
</evidence>
<keyword evidence="12" id="KW-1185">Reference proteome</keyword>
<dbReference type="EMBL" id="CATOUU010000709">
    <property type="protein sequence ID" value="CAI9942944.1"/>
    <property type="molecule type" value="Genomic_DNA"/>
</dbReference>
<dbReference type="SUPFAM" id="SSF103486">
    <property type="entry name" value="V-type ATP synthase subunit C"/>
    <property type="match status" value="1"/>
</dbReference>
<dbReference type="Pfam" id="PF01992">
    <property type="entry name" value="vATP-synt_AC39"/>
    <property type="match status" value="1"/>
</dbReference>
<evidence type="ECO:0000313" key="10">
    <source>
        <dbReference type="EMBL" id="CAL6068961.1"/>
    </source>
</evidence>
<evidence type="ECO:0000313" key="11">
    <source>
        <dbReference type="EMBL" id="CAL6073539.1"/>
    </source>
</evidence>
<dbReference type="InterPro" id="IPR002843">
    <property type="entry name" value="ATPase_V0-cplx_csu/dsu"/>
</dbReference>
<dbReference type="EMBL" id="CAXDID020000275">
    <property type="protein sequence ID" value="CAL6068961.1"/>
    <property type="molecule type" value="Genomic_DNA"/>
</dbReference>
<sequence length="355" mass="40830">MALYNSRYGDMEAFLRSKVDTILGQAEYSSFAQLPSFSELQTAISSTHLGPAIANIRESNVPQLRQSLAELIAKDIEEIEIESESALHTFIQLIKHKYIIENIFLLLVRAVQSRSDSQVVKFHPLGMCEQLKTLGNAADEGVFRAVLESTPVSAYFQEADVDLDFFQQVQAKIDDREQKNLFLQELEVCKQRVMKQYYKRFVQYCKMCGGNTWEAMRKLLAFEMDMCTIMLRVNMLKSTNDSLPGELYPQFGELYPFIHDVFAGLSDYDSVMNALNDYPEYRDCMEQAVTQEKGLLEVFKAKKVAYLEECINTQYNLGFIYAYLQLREMEAENVFLMVQGCVMAQSDAARFQLRK</sequence>
<dbReference type="InterPro" id="IPR036079">
    <property type="entry name" value="ATPase_csu/dsu_sf"/>
</dbReference>
<gene>
    <name evidence="5" type="ORF">HINF_LOCUS16598</name>
    <name evidence="8" type="ORF">HINF_LOCUS18882</name>
    <name evidence="9" type="ORF">HINF_LOCUS24266</name>
    <name evidence="6" type="ORF">HINF_LOCUS26396</name>
    <name evidence="7" type="ORF">HINF_LOCUS30589</name>
    <name evidence="10" type="ORF">HINF_LOCUS53753</name>
    <name evidence="11" type="ORF">HINF_LOCUS56151</name>
</gene>
<protein>
    <submittedName>
        <fullName evidence="6">Vacuolar ATP synthase subunit d</fullName>
    </submittedName>
    <submittedName>
        <fullName evidence="8">Vacuolar_ATP synthase subunit d</fullName>
    </submittedName>
</protein>
<keyword evidence="2" id="KW-0813">Transport</keyword>
<dbReference type="GO" id="GO:0033179">
    <property type="term" value="C:proton-transporting V-type ATPase, V0 domain"/>
    <property type="evidence" value="ECO:0007669"/>
    <property type="project" value="InterPro"/>
</dbReference>
<dbReference type="EMBL" id="CATOUU010000424">
    <property type="protein sequence ID" value="CAI9928953.1"/>
    <property type="molecule type" value="Genomic_DNA"/>
</dbReference>
<evidence type="ECO:0000313" key="8">
    <source>
        <dbReference type="EMBL" id="CAL6004439.1"/>
    </source>
</evidence>
<name>A0AA86PHZ3_9EUKA</name>
<evidence type="ECO:0000313" key="12">
    <source>
        <dbReference type="Proteomes" id="UP001642409"/>
    </source>
</evidence>
<dbReference type="EMBL" id="CAXDID020000049">
    <property type="protein sequence ID" value="CAL6004439.1"/>
    <property type="molecule type" value="Genomic_DNA"/>
</dbReference>
<dbReference type="PANTHER" id="PTHR11028">
    <property type="entry name" value="VACUOLAR ATP SYNTHASE SUBUNIT AC39"/>
    <property type="match status" value="1"/>
</dbReference>
<organism evidence="6">
    <name type="scientific">Hexamita inflata</name>
    <dbReference type="NCBI Taxonomy" id="28002"/>
    <lineage>
        <taxon>Eukaryota</taxon>
        <taxon>Metamonada</taxon>
        <taxon>Diplomonadida</taxon>
        <taxon>Hexamitidae</taxon>
        <taxon>Hexamitinae</taxon>
        <taxon>Hexamita</taxon>
    </lineage>
</organism>
<dbReference type="Gene3D" id="1.10.132.50">
    <property type="entry name" value="ATP synthase (C/AC39) subunit, domain 3"/>
    <property type="match status" value="1"/>
</dbReference>
<dbReference type="GO" id="GO:0046961">
    <property type="term" value="F:proton-transporting ATPase activity, rotational mechanism"/>
    <property type="evidence" value="ECO:0007669"/>
    <property type="project" value="InterPro"/>
</dbReference>
<evidence type="ECO:0000256" key="4">
    <source>
        <dbReference type="ARBA" id="ARBA00023065"/>
    </source>
</evidence>
<evidence type="ECO:0000313" key="5">
    <source>
        <dbReference type="EMBL" id="CAI9928953.1"/>
    </source>
</evidence>
<dbReference type="EMBL" id="CAXDID020000070">
    <property type="protein sequence ID" value="CAL6014421.1"/>
    <property type="molecule type" value="Genomic_DNA"/>
</dbReference>
<dbReference type="EMBL" id="CAXDID020000301">
    <property type="protein sequence ID" value="CAL6073539.1"/>
    <property type="molecule type" value="Genomic_DNA"/>
</dbReference>
<comment type="similarity">
    <text evidence="1">Belongs to the V-ATPase V0D/AC39 subunit family.</text>
</comment>
<accession>A0AA86PHZ3</accession>
<dbReference type="Gene3D" id="1.20.1690.10">
    <property type="entry name" value="V-type ATP synthase subunit C domain"/>
    <property type="match status" value="2"/>
</dbReference>
<dbReference type="InterPro" id="IPR016727">
    <property type="entry name" value="ATPase_V0-cplx_dsu"/>
</dbReference>
<dbReference type="AlphaFoldDB" id="A0AA86PHZ3"/>
<reference evidence="8 12" key="2">
    <citation type="submission" date="2024-07" db="EMBL/GenBank/DDBJ databases">
        <authorList>
            <person name="Akdeniz Z."/>
        </authorList>
    </citation>
    <scope>NUCLEOTIDE SEQUENCE [LARGE SCALE GENOMIC DNA]</scope>
</reference>
<keyword evidence="3" id="KW-0375">Hydrogen ion transport</keyword>
<dbReference type="EMBL" id="CATOUU010000656">
    <property type="protein sequence ID" value="CAI9938751.1"/>
    <property type="molecule type" value="Genomic_DNA"/>
</dbReference>
<dbReference type="InterPro" id="IPR035067">
    <property type="entry name" value="V-type_ATPase_csu/dsu"/>
</dbReference>
<comment type="caution">
    <text evidence="6">The sequence shown here is derived from an EMBL/GenBank/DDBJ whole genome shotgun (WGS) entry which is preliminary data.</text>
</comment>
<evidence type="ECO:0000256" key="3">
    <source>
        <dbReference type="ARBA" id="ARBA00022781"/>
    </source>
</evidence>
<keyword evidence="4" id="KW-0406">Ion transport</keyword>
<dbReference type="Proteomes" id="UP001642409">
    <property type="component" value="Unassembled WGS sequence"/>
</dbReference>